<evidence type="ECO:0000256" key="9">
    <source>
        <dbReference type="ARBA" id="ARBA00022989"/>
    </source>
</evidence>
<proteinExistence type="predicted"/>
<evidence type="ECO:0000256" key="5">
    <source>
        <dbReference type="ARBA" id="ARBA00022723"/>
    </source>
</evidence>
<feature type="transmembrane region" description="Helical" evidence="13">
    <location>
        <begin position="1045"/>
        <end position="1062"/>
    </location>
</feature>
<organism evidence="15 16">
    <name type="scientific">Rhizophlyctis rosea</name>
    <dbReference type="NCBI Taxonomy" id="64517"/>
    <lineage>
        <taxon>Eukaryota</taxon>
        <taxon>Fungi</taxon>
        <taxon>Fungi incertae sedis</taxon>
        <taxon>Chytridiomycota</taxon>
        <taxon>Chytridiomycota incertae sedis</taxon>
        <taxon>Chytridiomycetes</taxon>
        <taxon>Rhizophlyctidales</taxon>
        <taxon>Rhizophlyctidaceae</taxon>
        <taxon>Rhizophlyctis</taxon>
    </lineage>
</organism>
<evidence type="ECO:0000256" key="8">
    <source>
        <dbReference type="ARBA" id="ARBA00022842"/>
    </source>
</evidence>
<comment type="subcellular location">
    <subcellularLocation>
        <location evidence="2">Membrane</location>
        <topology evidence="2">Multi-pass membrane protein</topology>
    </subcellularLocation>
</comment>
<comment type="catalytic activity">
    <reaction evidence="1">
        <text>ATP = 3',5'-cyclic AMP + diphosphate</text>
        <dbReference type="Rhea" id="RHEA:15389"/>
        <dbReference type="ChEBI" id="CHEBI:30616"/>
        <dbReference type="ChEBI" id="CHEBI:33019"/>
        <dbReference type="ChEBI" id="CHEBI:58165"/>
        <dbReference type="EC" id="4.6.1.1"/>
    </reaction>
</comment>
<evidence type="ECO:0000256" key="6">
    <source>
        <dbReference type="ARBA" id="ARBA00022741"/>
    </source>
</evidence>
<keyword evidence="4 13" id="KW-0812">Transmembrane</keyword>
<keyword evidence="9 13" id="KW-1133">Transmembrane helix</keyword>
<dbReference type="Pfam" id="PF00211">
    <property type="entry name" value="Guanylate_cyc"/>
    <property type="match status" value="2"/>
</dbReference>
<evidence type="ECO:0000313" key="15">
    <source>
        <dbReference type="EMBL" id="KAJ3049297.1"/>
    </source>
</evidence>
<gene>
    <name evidence="15" type="ORF">HK097_009696</name>
</gene>
<evidence type="ECO:0000259" key="14">
    <source>
        <dbReference type="PROSITE" id="PS50125"/>
    </source>
</evidence>
<feature type="compositionally biased region" description="Basic and acidic residues" evidence="12">
    <location>
        <begin position="74"/>
        <end position="83"/>
    </location>
</feature>
<evidence type="ECO:0000256" key="1">
    <source>
        <dbReference type="ARBA" id="ARBA00001593"/>
    </source>
</evidence>
<keyword evidence="8" id="KW-0460">Magnesium</keyword>
<dbReference type="GO" id="GO:0005524">
    <property type="term" value="F:ATP binding"/>
    <property type="evidence" value="ECO:0007669"/>
    <property type="project" value="UniProtKB-KW"/>
</dbReference>
<feature type="transmembrane region" description="Helical" evidence="13">
    <location>
        <begin position="1018"/>
        <end position="1039"/>
    </location>
</feature>
<evidence type="ECO:0000256" key="3">
    <source>
        <dbReference type="ARBA" id="ARBA00012201"/>
    </source>
</evidence>
<feature type="region of interest" description="Disordered" evidence="12">
    <location>
        <begin position="1523"/>
        <end position="1557"/>
    </location>
</feature>
<keyword evidence="11" id="KW-0456">Lyase</keyword>
<evidence type="ECO:0000256" key="2">
    <source>
        <dbReference type="ARBA" id="ARBA00004141"/>
    </source>
</evidence>
<feature type="compositionally biased region" description="Polar residues" evidence="12">
    <location>
        <begin position="111"/>
        <end position="125"/>
    </location>
</feature>
<evidence type="ECO:0000256" key="11">
    <source>
        <dbReference type="ARBA" id="ARBA00023239"/>
    </source>
</evidence>
<dbReference type="EC" id="4.6.1.1" evidence="3"/>
<evidence type="ECO:0000256" key="7">
    <source>
        <dbReference type="ARBA" id="ARBA00022840"/>
    </source>
</evidence>
<name>A0AAD5S8J9_9FUNG</name>
<dbReference type="GO" id="GO:0004016">
    <property type="term" value="F:adenylate cyclase activity"/>
    <property type="evidence" value="ECO:0007669"/>
    <property type="project" value="UniProtKB-EC"/>
</dbReference>
<feature type="transmembrane region" description="Helical" evidence="13">
    <location>
        <begin position="979"/>
        <end position="1006"/>
    </location>
</feature>
<feature type="transmembrane region" description="Helical" evidence="13">
    <location>
        <begin position="222"/>
        <end position="242"/>
    </location>
</feature>
<dbReference type="Proteomes" id="UP001212841">
    <property type="component" value="Unassembled WGS sequence"/>
</dbReference>
<dbReference type="InterPro" id="IPR001054">
    <property type="entry name" value="A/G_cyclase"/>
</dbReference>
<keyword evidence="7" id="KW-0067">ATP-binding</keyword>
<keyword evidence="10 13" id="KW-0472">Membrane</keyword>
<feature type="compositionally biased region" description="Basic and acidic residues" evidence="12">
    <location>
        <begin position="1537"/>
        <end position="1551"/>
    </location>
</feature>
<dbReference type="GO" id="GO:0035556">
    <property type="term" value="P:intracellular signal transduction"/>
    <property type="evidence" value="ECO:0007669"/>
    <property type="project" value="InterPro"/>
</dbReference>
<dbReference type="EMBL" id="JADGJD010000664">
    <property type="protein sequence ID" value="KAJ3049297.1"/>
    <property type="molecule type" value="Genomic_DNA"/>
</dbReference>
<feature type="transmembrane region" description="Helical" evidence="13">
    <location>
        <begin position="315"/>
        <end position="334"/>
    </location>
</feature>
<keyword evidence="5" id="KW-0479">Metal-binding</keyword>
<dbReference type="SUPFAM" id="SSF55073">
    <property type="entry name" value="Nucleotide cyclase"/>
    <property type="match status" value="2"/>
</dbReference>
<feature type="domain" description="Guanylate cyclase" evidence="14">
    <location>
        <begin position="425"/>
        <end position="559"/>
    </location>
</feature>
<keyword evidence="16" id="KW-1185">Reference proteome</keyword>
<dbReference type="CDD" id="cd07302">
    <property type="entry name" value="CHD"/>
    <property type="match status" value="2"/>
</dbReference>
<dbReference type="PROSITE" id="PS50125">
    <property type="entry name" value="GUANYLATE_CYCLASE_2"/>
    <property type="match status" value="2"/>
</dbReference>
<comment type="caution">
    <text evidence="15">The sequence shown here is derived from an EMBL/GenBank/DDBJ whole genome shotgun (WGS) entry which is preliminary data.</text>
</comment>
<evidence type="ECO:0000256" key="12">
    <source>
        <dbReference type="SAM" id="MobiDB-lite"/>
    </source>
</evidence>
<feature type="compositionally biased region" description="Basic and acidic residues" evidence="12">
    <location>
        <begin position="1377"/>
        <end position="1411"/>
    </location>
</feature>
<keyword evidence="6" id="KW-0547">Nucleotide-binding</keyword>
<feature type="region of interest" description="Disordered" evidence="12">
    <location>
        <begin position="62"/>
        <end position="125"/>
    </location>
</feature>
<feature type="region of interest" description="Disordered" evidence="12">
    <location>
        <begin position="1372"/>
        <end position="1430"/>
    </location>
</feature>
<feature type="transmembrane region" description="Helical" evidence="13">
    <location>
        <begin position="340"/>
        <end position="359"/>
    </location>
</feature>
<dbReference type="GO" id="GO:0009190">
    <property type="term" value="P:cyclic nucleotide biosynthetic process"/>
    <property type="evidence" value="ECO:0007669"/>
    <property type="project" value="InterPro"/>
</dbReference>
<accession>A0AAD5S8J9</accession>
<feature type="transmembrane region" description="Helical" evidence="13">
    <location>
        <begin position="943"/>
        <end position="967"/>
    </location>
</feature>
<feature type="transmembrane region" description="Helical" evidence="13">
    <location>
        <begin position="1074"/>
        <end position="1093"/>
    </location>
</feature>
<dbReference type="GO" id="GO:0046872">
    <property type="term" value="F:metal ion binding"/>
    <property type="evidence" value="ECO:0007669"/>
    <property type="project" value="UniProtKB-KW"/>
</dbReference>
<feature type="compositionally biased region" description="Gly residues" evidence="12">
    <location>
        <begin position="1526"/>
        <end position="1536"/>
    </location>
</feature>
<evidence type="ECO:0000256" key="10">
    <source>
        <dbReference type="ARBA" id="ARBA00023136"/>
    </source>
</evidence>
<evidence type="ECO:0000256" key="4">
    <source>
        <dbReference type="ARBA" id="ARBA00022692"/>
    </source>
</evidence>
<dbReference type="InterPro" id="IPR029787">
    <property type="entry name" value="Nucleotide_cyclase"/>
</dbReference>
<evidence type="ECO:0000313" key="16">
    <source>
        <dbReference type="Proteomes" id="UP001212841"/>
    </source>
</evidence>
<dbReference type="GO" id="GO:0007189">
    <property type="term" value="P:adenylate cyclase-activating G protein-coupled receptor signaling pathway"/>
    <property type="evidence" value="ECO:0007669"/>
    <property type="project" value="TreeGrafter"/>
</dbReference>
<dbReference type="PANTHER" id="PTHR45627:SF12">
    <property type="entry name" value="ADENYLATE CYCLASE TYPE 2"/>
    <property type="match status" value="1"/>
</dbReference>
<protein>
    <recommendedName>
        <fullName evidence="3">adenylate cyclase</fullName>
        <ecNumber evidence="3">4.6.1.1</ecNumber>
    </recommendedName>
</protein>
<feature type="transmembrane region" description="Helical" evidence="13">
    <location>
        <begin position="286"/>
        <end position="303"/>
    </location>
</feature>
<dbReference type="Gene3D" id="3.30.70.1230">
    <property type="entry name" value="Nucleotide cyclase"/>
    <property type="match status" value="3"/>
</dbReference>
<reference evidence="15" key="1">
    <citation type="submission" date="2020-05" db="EMBL/GenBank/DDBJ databases">
        <title>Phylogenomic resolution of chytrid fungi.</title>
        <authorList>
            <person name="Stajich J.E."/>
            <person name="Amses K."/>
            <person name="Simmons R."/>
            <person name="Seto K."/>
            <person name="Myers J."/>
            <person name="Bonds A."/>
            <person name="Quandt C.A."/>
            <person name="Barry K."/>
            <person name="Liu P."/>
            <person name="Grigoriev I."/>
            <person name="Longcore J.E."/>
            <person name="James T.Y."/>
        </authorList>
    </citation>
    <scope>NUCLEOTIDE SEQUENCE</scope>
    <source>
        <strain evidence="15">JEL0318</strain>
    </source>
</reference>
<dbReference type="SMART" id="SM00044">
    <property type="entry name" value="CYCc"/>
    <property type="match status" value="2"/>
</dbReference>
<feature type="transmembrane region" description="Helical" evidence="13">
    <location>
        <begin position="262"/>
        <end position="280"/>
    </location>
</feature>
<sequence>MSHHHKRPNARPRARQRRSCGDKVIDWLTAVDHIPEHNMDGFNTKIAGSMSSLHAIEVDAAPPERGDDEDQEDDFHQQQDEKPRHTHKLSSKKAPTSTGAPIIGTAFFTGGRTNKSSSQNSNQPTVGLGAFFGHPSPTPPSTGTKTEEATDTNALPAEFDQVVLSRYMYPIIHHFRTFHAEDHYFRTMLLPNRVFITRMTSIIMAITFTVIGFGSWNTRREPSWVAIYAASLICWVASAYGVYRHRGRPYIRFVLRSRTTRFISSTFENLLYIMACVWDFYSSDGYSSVVGPTTVILIFLYCLVSGLSSTFSESVFGLIVVGSCAIIKLAVVAMEHGVTGALVYGLPFAVACINCYGLLSEGDMAKRVRYIKTRCVEERLAQMKLERMKTDYLLSLSLPKSIVAKLRETGTQSFNLIAERIPEATVMFGDLKNFKEVAKHVGSTKEAVILLNGIFQHMDKVIEEYSDLVKIKTISTKILFVGGLESAPDHLHQMLDMALQFQDFFKTTQWFNIGNERVPVKLDVAFGVAVGPLVAGIVGRKKFCYEIYGDVVNTVDDVFREQVLISPFLFICLMIGFEASRMCSLAKAEQIVVTEKVFDDSRGAFTTTCLGAHYVKGKGDVTVYTVDAHDPSQPALTLRRFSGYTDRSEDMELENKLISYLSTTRIDQTIVTSALAMTPLADANMGGRNDPMAMASKLAAAGAAGPGAGGPGVAGKRMSIAQAVLDGTPLSAAKFPAAGGVMGSMTSGRSSRLGAIPDQSESIPSITSGLGKRFGGSVGSLLNGPFASDAVLPISGGGAVAMAQTALDVAMMGSPLTLQLQKGGGGAGPVDREFAPDKRTGGYRGPQPPQRKSFLDKLMFWKRDGRVHPIDEATTLDQTKKLVVDVVLRMTAKVDRMGRTSSASSQRYMRVIYSEIRSLKIHYHDDLLESKYRSDFTSSTWSLFLRGAAQAFFCEIIFLVLAIYNTIATGNTFVEASPTFYAVITCCAASAGLQMLLVGVAVFGAGDEDPNDDFSIRVLMFLYTVFTFTTAAFTIVMPWSGLHSYPYLTGTVIPTLLFVFIIRLDGMLFYHKVLAATITTLSLVITVLCLHHASWKEAFFVFTTCWIWVAIEMLVERSRRIEYLLGLILDTQEELVADETAKSASVLHSILPQSVIYKLLIDPASIVYEEFDMMSVLHMDVAGFTAMSSDLEPLTIVKMLNTLFTYFDHLTEEYNIEKITTIGDAYVACSTLSPYADSKVGATSICLVALQMQAYVEHQLNTSPIVLEIVGKPLKMRIGIHTGPSCGAIMGGPKNFRYDLLGDTIALAEKCQEKSPIGHVSITSTTFLRVQDYHGFAFSPPVPLDLDSYPGNHNLQSYVLQAADERIVTGGEEFDAKEEAAAKEREKADREKKEREAEAVRKAEQELREEMGGGGDSDEDEGLRSQDDIRMPRSATEVVKGSDGVGGLGLPLGLMRPKSAIFSGTPAPGDKGDNPKVARGGLLLPSLPNAPLGGSQFLGIGNSSHSVEKRGSVLGGLNLFGRRGSRGAGTVLGSGGDGREEQTTEKEDAGRRASLNV</sequence>
<dbReference type="GO" id="GO:0005886">
    <property type="term" value="C:plasma membrane"/>
    <property type="evidence" value="ECO:0007669"/>
    <property type="project" value="TreeGrafter"/>
</dbReference>
<dbReference type="PANTHER" id="PTHR45627">
    <property type="entry name" value="ADENYLATE CYCLASE TYPE 1"/>
    <property type="match status" value="1"/>
</dbReference>
<feature type="domain" description="Guanylate cyclase" evidence="14">
    <location>
        <begin position="1175"/>
        <end position="1312"/>
    </location>
</feature>
<feature type="transmembrane region" description="Helical" evidence="13">
    <location>
        <begin position="195"/>
        <end position="216"/>
    </location>
</feature>
<evidence type="ECO:0000256" key="13">
    <source>
        <dbReference type="SAM" id="Phobius"/>
    </source>
</evidence>